<sequence length="126" mass="14603">MLSRRSVEQQRQRVTGNRPLLLQAQQLILPADDRLPRLQHIEQAHFPRSLPGLNLRQRLPGDIQTRRLIRHLLVQQSDVPVQLRGGINRRQDRRPVVLLAGYRLPFALLPDPRQLAPQIQFIAQGQ</sequence>
<dbReference type="EMBL" id="UGJR01000005">
    <property type="protein sequence ID" value="STS99404.1"/>
    <property type="molecule type" value="Genomic_DNA"/>
</dbReference>
<proteinExistence type="predicted"/>
<evidence type="ECO:0000313" key="2">
    <source>
        <dbReference type="Proteomes" id="UP000255050"/>
    </source>
</evidence>
<evidence type="ECO:0000313" key="1">
    <source>
        <dbReference type="EMBL" id="STS99404.1"/>
    </source>
</evidence>
<gene>
    <name evidence="1" type="ORF">NCTC11694_05847</name>
</gene>
<accession>A0A7H4MT68</accession>
<reference evidence="1 2" key="1">
    <citation type="submission" date="2018-06" db="EMBL/GenBank/DDBJ databases">
        <authorList>
            <consortium name="Pathogen Informatics"/>
            <person name="Doyle S."/>
        </authorList>
    </citation>
    <scope>NUCLEOTIDE SEQUENCE [LARGE SCALE GENOMIC DNA]</scope>
    <source>
        <strain evidence="1 2">NCTC11694</strain>
    </source>
</reference>
<protein>
    <submittedName>
        <fullName evidence="1">Uncharacterized protein</fullName>
    </submittedName>
</protein>
<name>A0A7H4MT68_9ENTR</name>
<dbReference type="AlphaFoldDB" id="A0A7H4MT68"/>
<organism evidence="1 2">
    <name type="scientific">Klebsiella michiganensis</name>
    <dbReference type="NCBI Taxonomy" id="1134687"/>
    <lineage>
        <taxon>Bacteria</taxon>
        <taxon>Pseudomonadati</taxon>
        <taxon>Pseudomonadota</taxon>
        <taxon>Gammaproteobacteria</taxon>
        <taxon>Enterobacterales</taxon>
        <taxon>Enterobacteriaceae</taxon>
        <taxon>Klebsiella/Raoultella group</taxon>
        <taxon>Klebsiella</taxon>
    </lineage>
</organism>
<dbReference type="Proteomes" id="UP000255050">
    <property type="component" value="Unassembled WGS sequence"/>
</dbReference>
<comment type="caution">
    <text evidence="1">The sequence shown here is derived from an EMBL/GenBank/DDBJ whole genome shotgun (WGS) entry which is preliminary data.</text>
</comment>